<dbReference type="GO" id="GO:0005771">
    <property type="term" value="C:multivesicular body"/>
    <property type="evidence" value="ECO:0007669"/>
    <property type="project" value="TreeGrafter"/>
</dbReference>
<sequence length="220" mass="25155">MNRLFGTKRNALPKPNLNDAISSIDTRVSSLDIKLTKINSELATYQQRLARMREGPGKKALKQKALKLLKQKKQYESQKDQLETQSWNMSQAQMTNDNLKNTMVTIDAMKQTNKELKRTYGKIDVDKIDDLQDEMLDLIEKSNEIQNSLSTAYNMPDDVSESELDAELEALGEEIQYEQETNSQIPSYLQMEDDATKLPSFIDEDPIKDNKLTNDKLTAS</sequence>
<feature type="compositionally biased region" description="Basic and acidic residues" evidence="4">
    <location>
        <begin position="205"/>
        <end position="214"/>
    </location>
</feature>
<evidence type="ECO:0008006" key="7">
    <source>
        <dbReference type="Google" id="ProtNLM"/>
    </source>
</evidence>
<name>A0A1D2VRI2_9ASCO</name>
<dbReference type="FunCoup" id="A0A1D2VRI2">
    <property type="interactions" value="357"/>
</dbReference>
<evidence type="ECO:0000313" key="6">
    <source>
        <dbReference type="Proteomes" id="UP000095038"/>
    </source>
</evidence>
<dbReference type="Proteomes" id="UP000095038">
    <property type="component" value="Unassembled WGS sequence"/>
</dbReference>
<dbReference type="Pfam" id="PF03357">
    <property type="entry name" value="Snf7"/>
    <property type="match status" value="1"/>
</dbReference>
<organism evidence="5 6">
    <name type="scientific">Ascoidea rubescens DSM 1968</name>
    <dbReference type="NCBI Taxonomy" id="1344418"/>
    <lineage>
        <taxon>Eukaryota</taxon>
        <taxon>Fungi</taxon>
        <taxon>Dikarya</taxon>
        <taxon>Ascomycota</taxon>
        <taxon>Saccharomycotina</taxon>
        <taxon>Saccharomycetes</taxon>
        <taxon>Ascoideaceae</taxon>
        <taxon>Ascoidea</taxon>
    </lineage>
</organism>
<dbReference type="RefSeq" id="XP_020050495.1">
    <property type="nucleotide sequence ID" value="XM_020190094.1"/>
</dbReference>
<dbReference type="PANTHER" id="PTHR22761:SF12">
    <property type="entry name" value="CHARGED MULTIVESICULAR BODY PROTEIN 5"/>
    <property type="match status" value="1"/>
</dbReference>
<evidence type="ECO:0000256" key="3">
    <source>
        <dbReference type="SAM" id="Coils"/>
    </source>
</evidence>
<evidence type="ECO:0000256" key="2">
    <source>
        <dbReference type="ARBA" id="ARBA00023054"/>
    </source>
</evidence>
<feature type="coiled-coil region" evidence="3">
    <location>
        <begin position="35"/>
        <end position="148"/>
    </location>
</feature>
<evidence type="ECO:0000256" key="4">
    <source>
        <dbReference type="SAM" id="MobiDB-lite"/>
    </source>
</evidence>
<dbReference type="InterPro" id="IPR005024">
    <property type="entry name" value="Snf7_fam"/>
</dbReference>
<evidence type="ECO:0000313" key="5">
    <source>
        <dbReference type="EMBL" id="ODV64188.1"/>
    </source>
</evidence>
<accession>A0A1D2VRI2</accession>
<dbReference type="Gene3D" id="6.10.250.1710">
    <property type="match status" value="1"/>
</dbReference>
<proteinExistence type="inferred from homology"/>
<dbReference type="GO" id="GO:0006900">
    <property type="term" value="P:vesicle budding from membrane"/>
    <property type="evidence" value="ECO:0007669"/>
    <property type="project" value="TreeGrafter"/>
</dbReference>
<dbReference type="STRING" id="1344418.A0A1D2VRI2"/>
<dbReference type="OrthoDB" id="3973241at2759"/>
<dbReference type="GeneID" id="30963730"/>
<dbReference type="GO" id="GO:0000329">
    <property type="term" value="C:fungal-type vacuole membrane"/>
    <property type="evidence" value="ECO:0007669"/>
    <property type="project" value="EnsemblFungi"/>
</dbReference>
<evidence type="ECO:0000256" key="1">
    <source>
        <dbReference type="ARBA" id="ARBA00006190"/>
    </source>
</evidence>
<dbReference type="InParanoid" id="A0A1D2VRI2"/>
<dbReference type="EMBL" id="KV454475">
    <property type="protein sequence ID" value="ODV64188.1"/>
    <property type="molecule type" value="Genomic_DNA"/>
</dbReference>
<feature type="region of interest" description="Disordered" evidence="4">
    <location>
        <begin position="178"/>
        <end position="220"/>
    </location>
</feature>
<gene>
    <name evidence="5" type="ORF">ASCRUDRAFT_29128</name>
</gene>
<feature type="compositionally biased region" description="Polar residues" evidence="4">
    <location>
        <begin position="178"/>
        <end position="187"/>
    </location>
</feature>
<dbReference type="AlphaFoldDB" id="A0A1D2VRI2"/>
<comment type="similarity">
    <text evidence="1">Belongs to the SNF7 family.</text>
</comment>
<keyword evidence="2 3" id="KW-0175">Coiled coil</keyword>
<reference evidence="6" key="1">
    <citation type="submission" date="2016-05" db="EMBL/GenBank/DDBJ databases">
        <title>Comparative genomics of biotechnologically important yeasts.</title>
        <authorList>
            <consortium name="DOE Joint Genome Institute"/>
            <person name="Riley R."/>
            <person name="Haridas S."/>
            <person name="Wolfe K.H."/>
            <person name="Lopes M.R."/>
            <person name="Hittinger C.T."/>
            <person name="Goker M."/>
            <person name="Salamov A."/>
            <person name="Wisecaver J."/>
            <person name="Long T.M."/>
            <person name="Aerts A.L."/>
            <person name="Barry K."/>
            <person name="Choi C."/>
            <person name="Clum A."/>
            <person name="Coughlan A.Y."/>
            <person name="Deshpande S."/>
            <person name="Douglass A.P."/>
            <person name="Hanson S.J."/>
            <person name="Klenk H.-P."/>
            <person name="Labutti K."/>
            <person name="Lapidus A."/>
            <person name="Lindquist E."/>
            <person name="Lipzen A."/>
            <person name="Meier-Kolthoff J.P."/>
            <person name="Ohm R.A."/>
            <person name="Otillar R.P."/>
            <person name="Pangilinan J."/>
            <person name="Peng Y."/>
            <person name="Rokas A."/>
            <person name="Rosa C.A."/>
            <person name="Scheuner C."/>
            <person name="Sibirny A.A."/>
            <person name="Slot J.C."/>
            <person name="Stielow J.B."/>
            <person name="Sun H."/>
            <person name="Kurtzman C.P."/>
            <person name="Blackwell M."/>
            <person name="Grigoriev I.V."/>
            <person name="Jeffries T.W."/>
        </authorList>
    </citation>
    <scope>NUCLEOTIDE SEQUENCE [LARGE SCALE GENOMIC DNA]</scope>
    <source>
        <strain evidence="6">DSM 1968</strain>
    </source>
</reference>
<dbReference type="PANTHER" id="PTHR22761">
    <property type="entry name" value="CHARGED MULTIVESICULAR BODY PROTEIN"/>
    <property type="match status" value="1"/>
</dbReference>
<keyword evidence="6" id="KW-1185">Reference proteome</keyword>
<protein>
    <recommendedName>
        <fullName evidence="7">Charged multivesicular body protein 5</fullName>
    </recommendedName>
</protein>
<dbReference type="GO" id="GO:0032511">
    <property type="term" value="P:late endosome to vacuole transport via multivesicular body sorting pathway"/>
    <property type="evidence" value="ECO:0007669"/>
    <property type="project" value="EnsemblFungi"/>
</dbReference>